<keyword evidence="1" id="KW-0472">Membrane</keyword>
<organism evidence="2 3">
    <name type="scientific">Mycena rosella</name>
    <name type="common">Pink bonnet</name>
    <name type="synonym">Agaricus rosellus</name>
    <dbReference type="NCBI Taxonomy" id="1033263"/>
    <lineage>
        <taxon>Eukaryota</taxon>
        <taxon>Fungi</taxon>
        <taxon>Dikarya</taxon>
        <taxon>Basidiomycota</taxon>
        <taxon>Agaricomycotina</taxon>
        <taxon>Agaricomycetes</taxon>
        <taxon>Agaricomycetidae</taxon>
        <taxon>Agaricales</taxon>
        <taxon>Marasmiineae</taxon>
        <taxon>Mycenaceae</taxon>
        <taxon>Mycena</taxon>
    </lineage>
</organism>
<feature type="transmembrane region" description="Helical" evidence="1">
    <location>
        <begin position="79"/>
        <end position="100"/>
    </location>
</feature>
<feature type="transmembrane region" description="Helical" evidence="1">
    <location>
        <begin position="131"/>
        <end position="151"/>
    </location>
</feature>
<keyword evidence="1" id="KW-0812">Transmembrane</keyword>
<gene>
    <name evidence="2" type="ORF">B0H17DRAFT_1326679</name>
</gene>
<reference evidence="2" key="1">
    <citation type="submission" date="2023-03" db="EMBL/GenBank/DDBJ databases">
        <title>Massive genome expansion in bonnet fungi (Mycena s.s.) driven by repeated elements and novel gene families across ecological guilds.</title>
        <authorList>
            <consortium name="Lawrence Berkeley National Laboratory"/>
            <person name="Harder C.B."/>
            <person name="Miyauchi S."/>
            <person name="Viragh M."/>
            <person name="Kuo A."/>
            <person name="Thoen E."/>
            <person name="Andreopoulos B."/>
            <person name="Lu D."/>
            <person name="Skrede I."/>
            <person name="Drula E."/>
            <person name="Henrissat B."/>
            <person name="Morin E."/>
            <person name="Kohler A."/>
            <person name="Barry K."/>
            <person name="LaButti K."/>
            <person name="Morin E."/>
            <person name="Salamov A."/>
            <person name="Lipzen A."/>
            <person name="Mereny Z."/>
            <person name="Hegedus B."/>
            <person name="Baldrian P."/>
            <person name="Stursova M."/>
            <person name="Weitz H."/>
            <person name="Taylor A."/>
            <person name="Grigoriev I.V."/>
            <person name="Nagy L.G."/>
            <person name="Martin F."/>
            <person name="Kauserud H."/>
        </authorList>
    </citation>
    <scope>NUCLEOTIDE SEQUENCE</scope>
    <source>
        <strain evidence="2">CBHHK067</strain>
    </source>
</reference>
<evidence type="ECO:0000256" key="1">
    <source>
        <dbReference type="SAM" id="Phobius"/>
    </source>
</evidence>
<evidence type="ECO:0000313" key="2">
    <source>
        <dbReference type="EMBL" id="KAJ7703901.1"/>
    </source>
</evidence>
<accession>A0AAD7GRV1</accession>
<sequence length="257" mass="29088">METRLEADSMEATEARLEADSTGCSHWMAEGLVSTLLVASFDLMLVLRLVLADQSSRIEIDVDWVELQQGLDIVRKTRWMAYILFPMLLAELVSMLAILLRPATYLSDFIHPGPVLPGCYFTSPVMRGPYFAFYAFPPILVTVTMLILTVYKCSKTLHEDKPFSMPLVTLFLRDGIVCFIVVFGVDGAQLLIWATSRATLTQVLILPCLVLYSLVASRVLLNIRSLSSLDYLDGDLELEKLLPDLSLRGERWRHIWR</sequence>
<dbReference type="Proteomes" id="UP001221757">
    <property type="component" value="Unassembled WGS sequence"/>
</dbReference>
<comment type="caution">
    <text evidence="2">The sequence shown here is derived from an EMBL/GenBank/DDBJ whole genome shotgun (WGS) entry which is preliminary data.</text>
</comment>
<dbReference type="AlphaFoldDB" id="A0AAD7GRV1"/>
<protein>
    <submittedName>
        <fullName evidence="2">Uncharacterized protein</fullName>
    </submittedName>
</protein>
<feature type="transmembrane region" description="Helical" evidence="1">
    <location>
        <begin position="171"/>
        <end position="194"/>
    </location>
</feature>
<proteinExistence type="predicted"/>
<name>A0AAD7GRV1_MYCRO</name>
<dbReference type="EMBL" id="JARKIE010000011">
    <property type="protein sequence ID" value="KAJ7703901.1"/>
    <property type="molecule type" value="Genomic_DNA"/>
</dbReference>
<feature type="transmembrane region" description="Helical" evidence="1">
    <location>
        <begin position="200"/>
        <end position="221"/>
    </location>
</feature>
<keyword evidence="1" id="KW-1133">Transmembrane helix</keyword>
<keyword evidence="3" id="KW-1185">Reference proteome</keyword>
<evidence type="ECO:0000313" key="3">
    <source>
        <dbReference type="Proteomes" id="UP001221757"/>
    </source>
</evidence>